<evidence type="ECO:0000259" key="12">
    <source>
        <dbReference type="Pfam" id="PF00593"/>
    </source>
</evidence>
<evidence type="ECO:0000256" key="5">
    <source>
        <dbReference type="ARBA" id="ARBA00022729"/>
    </source>
</evidence>
<comment type="subcellular location">
    <subcellularLocation>
        <location evidence="1 10">Cell outer membrane</location>
        <topology evidence="1 10">Multi-pass membrane protein</topology>
    </subcellularLocation>
</comment>
<dbReference type="SUPFAM" id="SSF49464">
    <property type="entry name" value="Carboxypeptidase regulatory domain-like"/>
    <property type="match status" value="1"/>
</dbReference>
<dbReference type="OrthoDB" id="9804995at2"/>
<keyword evidence="5" id="KW-0732">Signal</keyword>
<keyword evidence="15" id="KW-1185">Reference proteome</keyword>
<dbReference type="Proteomes" id="UP000199197">
    <property type="component" value="Unassembled WGS sequence"/>
</dbReference>
<name>A0A0P1MPU6_9BACT</name>
<evidence type="ECO:0000256" key="3">
    <source>
        <dbReference type="ARBA" id="ARBA00022452"/>
    </source>
</evidence>
<dbReference type="GO" id="GO:0044718">
    <property type="term" value="P:siderophore transmembrane transport"/>
    <property type="evidence" value="ECO:0007669"/>
    <property type="project" value="TreeGrafter"/>
</dbReference>
<evidence type="ECO:0000256" key="7">
    <source>
        <dbReference type="ARBA" id="ARBA00023136"/>
    </source>
</evidence>
<dbReference type="Gene3D" id="2.170.130.10">
    <property type="entry name" value="TonB-dependent receptor, plug domain"/>
    <property type="match status" value="1"/>
</dbReference>
<accession>A0A0P1MPU6</accession>
<dbReference type="PANTHER" id="PTHR30069">
    <property type="entry name" value="TONB-DEPENDENT OUTER MEMBRANE RECEPTOR"/>
    <property type="match status" value="1"/>
</dbReference>
<dbReference type="Pfam" id="PF13715">
    <property type="entry name" value="CarbopepD_reg_2"/>
    <property type="match status" value="1"/>
</dbReference>
<dbReference type="EMBL" id="CZVW01000003">
    <property type="protein sequence ID" value="CUS97600.1"/>
    <property type="molecule type" value="Genomic_DNA"/>
</dbReference>
<dbReference type="AlphaFoldDB" id="A0A0P1MPU6"/>
<dbReference type="InterPro" id="IPR012910">
    <property type="entry name" value="Plug_dom"/>
</dbReference>
<feature type="domain" description="TonB-dependent receptor plug" evidence="13">
    <location>
        <begin position="124"/>
        <end position="220"/>
    </location>
</feature>
<organism evidence="14 15">
    <name type="scientific">Candidatus Chryseopegocella kryptomonas</name>
    <dbReference type="NCBI Taxonomy" id="1633643"/>
    <lineage>
        <taxon>Bacteria</taxon>
        <taxon>Pseudomonadati</taxon>
        <taxon>Candidatus Kryptoniota</taxon>
        <taxon>Candidatus Chryseopegocella</taxon>
    </lineage>
</organism>
<comment type="similarity">
    <text evidence="10 11">Belongs to the TonB-dependent receptor family.</text>
</comment>
<proteinExistence type="inferred from homology"/>
<gene>
    <name evidence="14" type="ORF">JGI23_00321</name>
</gene>
<keyword evidence="3 10" id="KW-1134">Transmembrane beta strand</keyword>
<dbReference type="InterPro" id="IPR008969">
    <property type="entry name" value="CarboxyPept-like_regulatory"/>
</dbReference>
<dbReference type="GO" id="GO:0009279">
    <property type="term" value="C:cell outer membrane"/>
    <property type="evidence" value="ECO:0007669"/>
    <property type="project" value="UniProtKB-SubCell"/>
</dbReference>
<dbReference type="Gene3D" id="2.60.40.1120">
    <property type="entry name" value="Carboxypeptidase-like, regulatory domain"/>
    <property type="match status" value="1"/>
</dbReference>
<evidence type="ECO:0000256" key="10">
    <source>
        <dbReference type="PROSITE-ProRule" id="PRU01360"/>
    </source>
</evidence>
<dbReference type="GO" id="GO:0015344">
    <property type="term" value="F:siderophore uptake transmembrane transporter activity"/>
    <property type="evidence" value="ECO:0007669"/>
    <property type="project" value="TreeGrafter"/>
</dbReference>
<evidence type="ECO:0000256" key="4">
    <source>
        <dbReference type="ARBA" id="ARBA00022692"/>
    </source>
</evidence>
<evidence type="ECO:0000256" key="9">
    <source>
        <dbReference type="ARBA" id="ARBA00023237"/>
    </source>
</evidence>
<dbReference type="InterPro" id="IPR039426">
    <property type="entry name" value="TonB-dep_rcpt-like"/>
</dbReference>
<sequence>MKRYFMLLLALISVATWLYSGTKGKIAGRIIDAETKEPLPGVNVVLEGTTLGAATDINGYYVITNIPPGTYTVVVSAVGYRKITVKNVKVSADLTTTLNFEMEPEAIGLPPVVVEAERPLVRADLTSSQAVVDAEQIRELPVENFQRVLTLQAGVVVGAGGDIHIRGGRTSEIAYTIDGLSINDPFFNTLGMQIARNAIQEMTVVSGTFNAEYGNAMSGVVNIVTKEGGQKYTGELLVYTGDFVSRHKNIFFNIDKVDPLNNPVVEFSLGGPLPLLNKTISFFTSLRWEQNKGWLYGVREHQPSDQPNFNDANNWKIPMTGDSAIVPMNPSRNLNTTAKLTFRISPTIKLNIDGLYDRSWYKTYNHLFKYNPDGTYQYHDENYKVGFTLSHAISNKTFYELKASYNYQKFRQYVYEDPLDPRYQPIERLARPTSFTFYFGGTQNDHVYRDSRTFMAKFDITSQVSNYHEIKTGFEIRLHKLDFVYFTVLRDTVKYLQPTIPDITSPYHNRYTRRPVIFSVYAQDKMEYKDMIVNFGIRYDYFDAKADYSRFIFYPDPNDPTIPPMIVRDTLIARASPKHQISPRLGVSYPITDRGILHFSYGWFLQMPPFAYLYTNPEFESALFVGTPTFGNANLKPEKTVAYEFGLQQQLTDNLAINITGFYKDVRDLLALQRTRISQEKVYNLYVNKDYGNIKGFTLSLVKRRLKGELIAATLDYTYQVAEGNDPNPDAFFIDLKSGREPEKILVYLDWDQTHTLNGTLSIGIQDNWLLSFIGQYGSGLPYTPYVTNNRLELRRNSERKPARIQVDMMFEKLFKWFGLRWSFFVKVYNLFDTLNERYVYDDTGTAQYTLAKQRGEGIVVDQWVGKIPGVHSSDDYYTRPHYYYPPREVRVGFSIGF</sequence>
<evidence type="ECO:0000256" key="8">
    <source>
        <dbReference type="ARBA" id="ARBA00023170"/>
    </source>
</evidence>
<keyword evidence="7 10" id="KW-0472">Membrane</keyword>
<evidence type="ECO:0000259" key="13">
    <source>
        <dbReference type="Pfam" id="PF07715"/>
    </source>
</evidence>
<evidence type="ECO:0000313" key="15">
    <source>
        <dbReference type="Proteomes" id="UP000199197"/>
    </source>
</evidence>
<protein>
    <submittedName>
        <fullName evidence="14">Outer membrane receptor proteins, mostly Fe transport</fullName>
    </submittedName>
</protein>
<keyword evidence="2 10" id="KW-0813">Transport</keyword>
<keyword evidence="9 10" id="KW-0998">Cell outer membrane</keyword>
<dbReference type="SUPFAM" id="SSF56935">
    <property type="entry name" value="Porins"/>
    <property type="match status" value="1"/>
</dbReference>
<dbReference type="Pfam" id="PF07715">
    <property type="entry name" value="Plug"/>
    <property type="match status" value="1"/>
</dbReference>
<dbReference type="RefSeq" id="WP_092347461.1">
    <property type="nucleotide sequence ID" value="NZ_CZVW01000003.1"/>
</dbReference>
<dbReference type="InterPro" id="IPR036942">
    <property type="entry name" value="Beta-barrel_TonB_sf"/>
</dbReference>
<feature type="domain" description="TonB-dependent receptor-like beta-barrel" evidence="12">
    <location>
        <begin position="351"/>
        <end position="831"/>
    </location>
</feature>
<evidence type="ECO:0000256" key="1">
    <source>
        <dbReference type="ARBA" id="ARBA00004571"/>
    </source>
</evidence>
<evidence type="ECO:0000256" key="2">
    <source>
        <dbReference type="ARBA" id="ARBA00022448"/>
    </source>
</evidence>
<evidence type="ECO:0000256" key="11">
    <source>
        <dbReference type="RuleBase" id="RU003357"/>
    </source>
</evidence>
<dbReference type="Pfam" id="PF00593">
    <property type="entry name" value="TonB_dep_Rec_b-barrel"/>
    <property type="match status" value="1"/>
</dbReference>
<evidence type="ECO:0000313" key="14">
    <source>
        <dbReference type="EMBL" id="CUS97600.1"/>
    </source>
</evidence>
<dbReference type="InterPro" id="IPR037066">
    <property type="entry name" value="Plug_dom_sf"/>
</dbReference>
<dbReference type="Gene3D" id="2.40.170.20">
    <property type="entry name" value="TonB-dependent receptor, beta-barrel domain"/>
    <property type="match status" value="1"/>
</dbReference>
<keyword evidence="6 11" id="KW-0798">TonB box</keyword>
<reference evidence="15" key="1">
    <citation type="submission" date="2015-11" db="EMBL/GenBank/DDBJ databases">
        <authorList>
            <person name="Varghese N."/>
        </authorList>
    </citation>
    <scope>NUCLEOTIDE SEQUENCE [LARGE SCALE GENOMIC DNA]</scope>
    <source>
        <strain evidence="15">JGI-23</strain>
    </source>
</reference>
<keyword evidence="4 10" id="KW-0812">Transmembrane</keyword>
<keyword evidence="8 14" id="KW-0675">Receptor</keyword>
<dbReference type="InterPro" id="IPR000531">
    <property type="entry name" value="Beta-barrel_TonB"/>
</dbReference>
<evidence type="ECO:0000256" key="6">
    <source>
        <dbReference type="ARBA" id="ARBA00023077"/>
    </source>
</evidence>
<dbReference type="PROSITE" id="PS52016">
    <property type="entry name" value="TONB_DEPENDENT_REC_3"/>
    <property type="match status" value="1"/>
</dbReference>
<dbReference type="PANTHER" id="PTHR30069:SF29">
    <property type="entry name" value="HEMOGLOBIN AND HEMOGLOBIN-HAPTOGLOBIN-BINDING PROTEIN 1-RELATED"/>
    <property type="match status" value="1"/>
</dbReference>